<evidence type="ECO:0000313" key="3">
    <source>
        <dbReference type="Proteomes" id="UP000236732"/>
    </source>
</evidence>
<keyword evidence="3" id="KW-1185">Reference proteome</keyword>
<dbReference type="AlphaFoldDB" id="A0A1H5W6A5"/>
<dbReference type="SUPFAM" id="SSF51735">
    <property type="entry name" value="NAD(P)-binding Rossmann-fold domains"/>
    <property type="match status" value="1"/>
</dbReference>
<sequence length="357" mass="38715">MTTTFGSIGSGRRTRFFLRLAAAVPDRLRVGGVVTRSAERGAEITAEYGVPAFRTMDELLRHERPDYIAAAVPWPAMPDAIREVAGHRMPVLAETPPAPDVAGLRELWRDVGGTGLVQVAEQYLLMPGHAARLAIVREGVIGEPTSVQVSSTHLYHAVSLIRGLLGIGFEAAEVRAGAFEAPLADPLGFGGWTGDDTPRRLTTTIATLDFGGRMGLYDFTDNQWWNPLRTRRIVVRGSIGELADDRVVRLADPVTPVESLLIRRDTGVDLNLELRDLKHISFDGRVVYRNPFDGAGLSDDDIAVADILARTGAWARQEGPPPYPLAEACQDHLISVAIGESARTGGPVTTGKEDWAR</sequence>
<dbReference type="InterPro" id="IPR036291">
    <property type="entry name" value="NAD(P)-bd_dom_sf"/>
</dbReference>
<proteinExistence type="predicted"/>
<evidence type="ECO:0000313" key="2">
    <source>
        <dbReference type="EMBL" id="SEF94756.1"/>
    </source>
</evidence>
<dbReference type="Gene3D" id="3.30.360.10">
    <property type="entry name" value="Dihydrodipicolinate Reductase, domain 2"/>
    <property type="match status" value="1"/>
</dbReference>
<organism evidence="2 3">
    <name type="scientific">Nonomuraea solani</name>
    <dbReference type="NCBI Taxonomy" id="1144553"/>
    <lineage>
        <taxon>Bacteria</taxon>
        <taxon>Bacillati</taxon>
        <taxon>Actinomycetota</taxon>
        <taxon>Actinomycetes</taxon>
        <taxon>Streptosporangiales</taxon>
        <taxon>Streptosporangiaceae</taxon>
        <taxon>Nonomuraea</taxon>
    </lineage>
</organism>
<evidence type="ECO:0000259" key="1">
    <source>
        <dbReference type="Pfam" id="PF01408"/>
    </source>
</evidence>
<gene>
    <name evidence="2" type="ORF">SAMN05444920_1011087</name>
</gene>
<protein>
    <submittedName>
        <fullName evidence="2">Predicted dehydrogenase</fullName>
    </submittedName>
</protein>
<name>A0A1H5W6A5_9ACTN</name>
<dbReference type="Pfam" id="PF01408">
    <property type="entry name" value="GFO_IDH_MocA"/>
    <property type="match status" value="1"/>
</dbReference>
<dbReference type="Proteomes" id="UP000236732">
    <property type="component" value="Unassembled WGS sequence"/>
</dbReference>
<dbReference type="GO" id="GO:0000166">
    <property type="term" value="F:nucleotide binding"/>
    <property type="evidence" value="ECO:0007669"/>
    <property type="project" value="InterPro"/>
</dbReference>
<dbReference type="Gene3D" id="3.40.50.720">
    <property type="entry name" value="NAD(P)-binding Rossmann-like Domain"/>
    <property type="match status" value="1"/>
</dbReference>
<dbReference type="EMBL" id="FNVT01000001">
    <property type="protein sequence ID" value="SEF94756.1"/>
    <property type="molecule type" value="Genomic_DNA"/>
</dbReference>
<accession>A0A1H5W6A5</accession>
<dbReference type="RefSeq" id="WP_103954556.1">
    <property type="nucleotide sequence ID" value="NZ_FNVT01000001.1"/>
</dbReference>
<dbReference type="InterPro" id="IPR000683">
    <property type="entry name" value="Gfo/Idh/MocA-like_OxRdtase_N"/>
</dbReference>
<feature type="domain" description="Gfo/Idh/MocA-like oxidoreductase N-terminal" evidence="1">
    <location>
        <begin position="5"/>
        <end position="111"/>
    </location>
</feature>
<reference evidence="2 3" key="1">
    <citation type="submission" date="2016-10" db="EMBL/GenBank/DDBJ databases">
        <authorList>
            <person name="de Groot N.N."/>
        </authorList>
    </citation>
    <scope>NUCLEOTIDE SEQUENCE [LARGE SCALE GENOMIC DNA]</scope>
    <source>
        <strain evidence="2 3">CGMCC 4.7037</strain>
    </source>
</reference>
<dbReference type="OrthoDB" id="9772350at2"/>